<reference evidence="4 5" key="1">
    <citation type="submission" date="2020-08" db="EMBL/GenBank/DDBJ databases">
        <title>Genomic Encyclopedia of Type Strains, Phase IV (KMG-IV): sequencing the most valuable type-strain genomes for metagenomic binning, comparative biology and taxonomic classification.</title>
        <authorList>
            <person name="Goeker M."/>
        </authorList>
    </citation>
    <scope>NUCLEOTIDE SEQUENCE [LARGE SCALE GENOMIC DNA]</scope>
    <source>
        <strain evidence="4 5">DSM 25024</strain>
    </source>
</reference>
<dbReference type="EMBL" id="JACIDO010000003">
    <property type="protein sequence ID" value="MBB3935776.1"/>
    <property type="molecule type" value="Genomic_DNA"/>
</dbReference>
<evidence type="ECO:0000256" key="1">
    <source>
        <dbReference type="SAM" id="MobiDB-lite"/>
    </source>
</evidence>
<proteinExistence type="predicted"/>
<comment type="caution">
    <text evidence="4">The sequence shown here is derived from an EMBL/GenBank/DDBJ whole genome shotgun (WGS) entry which is preliminary data.</text>
</comment>
<feature type="signal peptide" evidence="2">
    <location>
        <begin position="1"/>
        <end position="23"/>
    </location>
</feature>
<gene>
    <name evidence="4" type="ORF">GGR05_001920</name>
</gene>
<feature type="chain" id="PRO_5031389955" description="Extensin-like C-terminal domain-containing protein" evidence="2">
    <location>
        <begin position="24"/>
        <end position="390"/>
    </location>
</feature>
<keyword evidence="5" id="KW-1185">Reference proteome</keyword>
<dbReference type="RefSeq" id="WP_244545903.1">
    <property type="nucleotide sequence ID" value="NZ_FOOA01000003.1"/>
</dbReference>
<evidence type="ECO:0000259" key="3">
    <source>
        <dbReference type="Pfam" id="PF06904"/>
    </source>
</evidence>
<dbReference type="InterPro" id="IPR009683">
    <property type="entry name" value="Extensin-like_C"/>
</dbReference>
<dbReference type="AlphaFoldDB" id="A0A7W6FU71"/>
<evidence type="ECO:0000313" key="4">
    <source>
        <dbReference type="EMBL" id="MBB3935776.1"/>
    </source>
</evidence>
<feature type="region of interest" description="Disordered" evidence="1">
    <location>
        <begin position="131"/>
        <end position="211"/>
    </location>
</feature>
<dbReference type="Proteomes" id="UP000531216">
    <property type="component" value="Unassembled WGS sequence"/>
</dbReference>
<protein>
    <recommendedName>
        <fullName evidence="3">Extensin-like C-terminal domain-containing protein</fullName>
    </recommendedName>
</protein>
<organism evidence="4 5">
    <name type="scientific">Aureimonas phyllosphaerae</name>
    <dbReference type="NCBI Taxonomy" id="1166078"/>
    <lineage>
        <taxon>Bacteria</taxon>
        <taxon>Pseudomonadati</taxon>
        <taxon>Pseudomonadota</taxon>
        <taxon>Alphaproteobacteria</taxon>
        <taxon>Hyphomicrobiales</taxon>
        <taxon>Aurantimonadaceae</taxon>
        <taxon>Aureimonas</taxon>
    </lineage>
</organism>
<keyword evidence="2" id="KW-0732">Signal</keyword>
<dbReference type="Pfam" id="PF06904">
    <property type="entry name" value="Extensin-like_C"/>
    <property type="match status" value="1"/>
</dbReference>
<evidence type="ECO:0000256" key="2">
    <source>
        <dbReference type="SAM" id="SignalP"/>
    </source>
</evidence>
<feature type="domain" description="Extensin-like C-terminal" evidence="3">
    <location>
        <begin position="217"/>
        <end position="389"/>
    </location>
</feature>
<name>A0A7W6FU71_9HYPH</name>
<accession>A0A7W6FU71</accession>
<sequence length="390" mass="41731">MVSSRTGWRIVTLAVAVSAAASADRPLRAMDFKPVPPADIPGELPVARDPQTGARLVWGGPVPPAPVPSADLPAYAPSPAAVDPMPEPVYAAPEPSAERGPGDYGRTYPVQEAAPPKMQEAALEPLAAPRVIDDGGALPDAELPDSGFDPWEGLTDPEVEPPPEPKPRRPAARQSTVPSWASLGGDRPLSPIARPPRGALESETPSGYRPVARSEAMCRRELQKLGVRFTDISPVSSGRACGIEDPVRVSVAVKGIAMSPPATLNCQTALNVARWLRDDVKPAARWKLWKQPTALINLSSYRCSRIAGSRTISEHAGGNALDVGGFRFADGSVVKVEPKGVFAWREKPFQTQIRQASCRHFGTVLGPGYNRAHADHLHLDSKTRLRPICK</sequence>
<feature type="region of interest" description="Disordered" evidence="1">
    <location>
        <begin position="86"/>
        <end position="110"/>
    </location>
</feature>
<evidence type="ECO:0000313" key="5">
    <source>
        <dbReference type="Proteomes" id="UP000531216"/>
    </source>
</evidence>